<dbReference type="Gene3D" id="3.40.50.720">
    <property type="entry name" value="NAD(P)-binding Rossmann-like Domain"/>
    <property type="match status" value="1"/>
</dbReference>
<keyword evidence="4" id="KW-1185">Reference proteome</keyword>
<dbReference type="KEGG" id="noa:BKM31_15085"/>
<dbReference type="InterPro" id="IPR029058">
    <property type="entry name" value="AB_hydrolase_fold"/>
</dbReference>
<dbReference type="RefSeq" id="WP_080038760.1">
    <property type="nucleotide sequence ID" value="NZ_CP017717.1"/>
</dbReference>
<dbReference type="Proteomes" id="UP000190797">
    <property type="component" value="Chromosome"/>
</dbReference>
<dbReference type="Pfam" id="PF12697">
    <property type="entry name" value="Abhydrolase_6"/>
    <property type="match status" value="1"/>
</dbReference>
<name>A0A1U9ZXE0_9ACTN</name>
<dbReference type="AlphaFoldDB" id="A0A1U9ZXE0"/>
<dbReference type="PANTHER" id="PTHR48079">
    <property type="entry name" value="PROTEIN YEEZ"/>
    <property type="match status" value="1"/>
</dbReference>
<evidence type="ECO:0000259" key="2">
    <source>
        <dbReference type="Pfam" id="PF12697"/>
    </source>
</evidence>
<dbReference type="SUPFAM" id="SSF51735">
    <property type="entry name" value="NAD(P)-binding Rossmann-fold domains"/>
    <property type="match status" value="1"/>
</dbReference>
<dbReference type="InterPro" id="IPR013120">
    <property type="entry name" value="FAR_NAD-bd"/>
</dbReference>
<evidence type="ECO:0000313" key="4">
    <source>
        <dbReference type="Proteomes" id="UP000190797"/>
    </source>
</evidence>
<gene>
    <name evidence="3" type="ORF">BKM31_15085</name>
</gene>
<dbReference type="OrthoDB" id="5241256at2"/>
<sequence length="567" mass="59805">MEPDSIVFGASGFIGRFLVAELLRRGSTVAAAVRGGGDALTAWLSGQEVPLDKLSVVRADITHPDLGLPPDALKEVRDVYNCAGRYAFGLSVEEARATNVTGALHVLDWAATRPGLRRLVHVSGYRVSGAGGGSPDYRRLGAYEASKVEGDAAVRAGARERGVPLSVANPSTVIGPGQFVGLASVVADLWRGRLPAVPGGRDVFVPVVDAAYLAAFLAGLPEQDGGRGEAYWLLDDRTPVLPELIKLLAAHTGVRAPRRTIPVGLLRRLPRALTRADPETLSFLSTDRYDTGPAEALAGRMGLRPPPVETALRTWADDLVATRFGTTTAPPRPYGYQRVAGTATWITGDRARPAHVLLHGLPLDSDSWREVADRLDGPVLTADLPGLGRSGPAHAPVTDWVAELLSGTETGARPVLVAHSLACVPAVRYAAAHPERVARLVLVAPAFLQAPSPWLSRTRAAALLLRRMSAPHLAATLGVPEGPAVAAAAADLSRPGQARRVVAALRAAHAVRHELRELLTRVNVPVEIVVGSADPLTVPVDRPVTTIAGAGHYPQLTHPDELAAALR</sequence>
<dbReference type="STRING" id="1909395.BKM31_15085"/>
<dbReference type="GO" id="GO:0005737">
    <property type="term" value="C:cytoplasm"/>
    <property type="evidence" value="ECO:0007669"/>
    <property type="project" value="TreeGrafter"/>
</dbReference>
<dbReference type="Gene3D" id="3.40.50.1820">
    <property type="entry name" value="alpha/beta hydrolase"/>
    <property type="match status" value="1"/>
</dbReference>
<dbReference type="Pfam" id="PF07993">
    <property type="entry name" value="NAD_binding_4"/>
    <property type="match status" value="1"/>
</dbReference>
<dbReference type="SUPFAM" id="SSF53474">
    <property type="entry name" value="alpha/beta-Hydrolases"/>
    <property type="match status" value="1"/>
</dbReference>
<feature type="domain" description="AB hydrolase-1" evidence="2">
    <location>
        <begin position="356"/>
        <end position="565"/>
    </location>
</feature>
<dbReference type="PANTHER" id="PTHR48079:SF6">
    <property type="entry name" value="NAD(P)-BINDING DOMAIN-CONTAINING PROTEIN-RELATED"/>
    <property type="match status" value="1"/>
</dbReference>
<dbReference type="InterPro" id="IPR051783">
    <property type="entry name" value="NAD(P)-dependent_oxidoreduct"/>
</dbReference>
<dbReference type="InterPro" id="IPR000073">
    <property type="entry name" value="AB_hydrolase_1"/>
</dbReference>
<feature type="domain" description="Thioester reductase (TE)" evidence="1">
    <location>
        <begin position="9"/>
        <end position="175"/>
    </location>
</feature>
<organism evidence="3 4">
    <name type="scientific">[Actinomadura] parvosata subsp. kistnae</name>
    <dbReference type="NCBI Taxonomy" id="1909395"/>
    <lineage>
        <taxon>Bacteria</taxon>
        <taxon>Bacillati</taxon>
        <taxon>Actinomycetota</taxon>
        <taxon>Actinomycetes</taxon>
        <taxon>Streptosporangiales</taxon>
        <taxon>Streptosporangiaceae</taxon>
        <taxon>Nonomuraea</taxon>
    </lineage>
</organism>
<accession>A0A1U9ZXE0</accession>
<evidence type="ECO:0000313" key="3">
    <source>
        <dbReference type="EMBL" id="AQZ62608.1"/>
    </source>
</evidence>
<dbReference type="EMBL" id="CP017717">
    <property type="protein sequence ID" value="AQZ62608.1"/>
    <property type="molecule type" value="Genomic_DNA"/>
</dbReference>
<dbReference type="InterPro" id="IPR036291">
    <property type="entry name" value="NAD(P)-bd_dom_sf"/>
</dbReference>
<evidence type="ECO:0000259" key="1">
    <source>
        <dbReference type="Pfam" id="PF07993"/>
    </source>
</evidence>
<dbReference type="GO" id="GO:0004029">
    <property type="term" value="F:aldehyde dehydrogenase (NAD+) activity"/>
    <property type="evidence" value="ECO:0007669"/>
    <property type="project" value="TreeGrafter"/>
</dbReference>
<protein>
    <submittedName>
        <fullName evidence="3">NAD-dependent dehydratase</fullName>
    </submittedName>
</protein>
<proteinExistence type="predicted"/>
<reference evidence="4" key="1">
    <citation type="journal article" date="2017" name="Med. Chem. Commun.">
        <title>Nonomuraea sp. ATCC 55076 harbours the largest actinomycete chromosome to date and the kistamicin biosynthetic gene cluster.</title>
        <authorList>
            <person name="Nazari B."/>
            <person name="Forneris C.C."/>
            <person name="Gibson M.I."/>
            <person name="Moon K."/>
            <person name="Schramma K.R."/>
            <person name="Seyedsayamdost M.R."/>
        </authorList>
    </citation>
    <scope>NUCLEOTIDE SEQUENCE [LARGE SCALE GENOMIC DNA]</scope>
    <source>
        <strain evidence="4">ATCC 55076</strain>
    </source>
</reference>